<gene>
    <name evidence="2" type="ORF">V9T40_012039</name>
</gene>
<feature type="compositionally biased region" description="Low complexity" evidence="1">
    <location>
        <begin position="56"/>
        <end position="68"/>
    </location>
</feature>
<dbReference type="Proteomes" id="UP001367676">
    <property type="component" value="Unassembled WGS sequence"/>
</dbReference>
<evidence type="ECO:0000256" key="1">
    <source>
        <dbReference type="SAM" id="MobiDB-lite"/>
    </source>
</evidence>
<dbReference type="EMBL" id="JBBCAQ010000036">
    <property type="protein sequence ID" value="KAK7575753.1"/>
    <property type="molecule type" value="Genomic_DNA"/>
</dbReference>
<accession>A0AAN9TAE4</accession>
<dbReference type="AlphaFoldDB" id="A0AAN9TAE4"/>
<organism evidence="2 3">
    <name type="scientific">Parthenolecanium corni</name>
    <dbReference type="NCBI Taxonomy" id="536013"/>
    <lineage>
        <taxon>Eukaryota</taxon>
        <taxon>Metazoa</taxon>
        <taxon>Ecdysozoa</taxon>
        <taxon>Arthropoda</taxon>
        <taxon>Hexapoda</taxon>
        <taxon>Insecta</taxon>
        <taxon>Pterygota</taxon>
        <taxon>Neoptera</taxon>
        <taxon>Paraneoptera</taxon>
        <taxon>Hemiptera</taxon>
        <taxon>Sternorrhyncha</taxon>
        <taxon>Coccoidea</taxon>
        <taxon>Coccidae</taxon>
        <taxon>Parthenolecanium</taxon>
    </lineage>
</organism>
<feature type="region of interest" description="Disordered" evidence="1">
    <location>
        <begin position="156"/>
        <end position="175"/>
    </location>
</feature>
<reference evidence="2 3" key="1">
    <citation type="submission" date="2024-03" db="EMBL/GenBank/DDBJ databases">
        <title>Adaptation during the transition from Ophiocordyceps entomopathogen to insect associate is accompanied by gene loss and intensified selection.</title>
        <authorList>
            <person name="Ward C.M."/>
            <person name="Onetto C.A."/>
            <person name="Borneman A.R."/>
        </authorList>
    </citation>
    <scope>NUCLEOTIDE SEQUENCE [LARGE SCALE GENOMIC DNA]</scope>
    <source>
        <strain evidence="2">AWRI1</strain>
        <tissue evidence="2">Single Adult Female</tissue>
    </source>
</reference>
<keyword evidence="3" id="KW-1185">Reference proteome</keyword>
<name>A0AAN9TAE4_9HEMI</name>
<comment type="caution">
    <text evidence="2">The sequence shown here is derived from an EMBL/GenBank/DDBJ whole genome shotgun (WGS) entry which is preliminary data.</text>
</comment>
<sequence>MDSISALTQNLQLNPAEESPDSTDQSKMKDEDFGKQTSSLETIIEASPYLNTPPVSAQSSQISSCNSSGTVKSQYESGRGEAKSSKRPVLGGWRRRANHQAEDERELAMTKMWYKSAVGKKIPAPAQYYPVYLKNPPALHFSETNYSVRRRRMAQNKTKSMRESVTKRVDRGGESVQPKMNKATWLRNSFIKKEPVVSTYFESHFDRFQKPPFKIGIRYGL</sequence>
<protein>
    <submittedName>
        <fullName evidence="2">Uncharacterized protein</fullName>
    </submittedName>
</protein>
<proteinExistence type="predicted"/>
<feature type="compositionally biased region" description="Polar residues" evidence="1">
    <location>
        <begin position="1"/>
        <end position="13"/>
    </location>
</feature>
<feature type="compositionally biased region" description="Basic and acidic residues" evidence="1">
    <location>
        <begin position="24"/>
        <end position="34"/>
    </location>
</feature>
<feature type="compositionally biased region" description="Basic and acidic residues" evidence="1">
    <location>
        <begin position="160"/>
        <end position="173"/>
    </location>
</feature>
<evidence type="ECO:0000313" key="2">
    <source>
        <dbReference type="EMBL" id="KAK7575753.1"/>
    </source>
</evidence>
<feature type="region of interest" description="Disordered" evidence="1">
    <location>
        <begin position="1"/>
        <end position="102"/>
    </location>
</feature>
<evidence type="ECO:0000313" key="3">
    <source>
        <dbReference type="Proteomes" id="UP001367676"/>
    </source>
</evidence>